<evidence type="ECO:0000256" key="5">
    <source>
        <dbReference type="ARBA" id="ARBA00023077"/>
    </source>
</evidence>
<dbReference type="InterPro" id="IPR037066">
    <property type="entry name" value="Plug_dom_sf"/>
</dbReference>
<evidence type="ECO:0000256" key="6">
    <source>
        <dbReference type="ARBA" id="ARBA00023136"/>
    </source>
</evidence>
<dbReference type="Pfam" id="PF07715">
    <property type="entry name" value="Plug"/>
    <property type="match status" value="1"/>
</dbReference>
<dbReference type="InterPro" id="IPR039426">
    <property type="entry name" value="TonB-dep_rcpt-like"/>
</dbReference>
<dbReference type="Gene3D" id="2.170.130.10">
    <property type="entry name" value="TonB-dependent receptor, plug domain"/>
    <property type="match status" value="1"/>
</dbReference>
<accession>A0A2T0WPJ2</accession>
<gene>
    <name evidence="13" type="ORF">CLW00_10495</name>
</gene>
<comment type="caution">
    <text evidence="13">The sequence shown here is derived from an EMBL/GenBank/DDBJ whole genome shotgun (WGS) entry which is preliminary data.</text>
</comment>
<reference evidence="13 14" key="1">
    <citation type="submission" date="2018-03" db="EMBL/GenBank/DDBJ databases">
        <title>Genomic Encyclopedia of Archaeal and Bacterial Type Strains, Phase II (KMG-II): from individual species to whole genera.</title>
        <authorList>
            <person name="Goeker M."/>
        </authorList>
    </citation>
    <scope>NUCLEOTIDE SEQUENCE [LARGE SCALE GENOMIC DNA]</scope>
    <source>
        <strain evidence="13 14">DSM 27929</strain>
    </source>
</reference>
<evidence type="ECO:0000259" key="11">
    <source>
        <dbReference type="Pfam" id="PF00593"/>
    </source>
</evidence>
<dbReference type="Gene3D" id="2.40.170.20">
    <property type="entry name" value="TonB-dependent receptor, beta-barrel domain"/>
    <property type="match status" value="1"/>
</dbReference>
<dbReference type="OrthoDB" id="9768177at2"/>
<dbReference type="Pfam" id="PF13715">
    <property type="entry name" value="CarbopepD_reg_2"/>
    <property type="match status" value="1"/>
</dbReference>
<dbReference type="NCBIfam" id="TIGR04056">
    <property type="entry name" value="OMP_RagA_SusC"/>
    <property type="match status" value="1"/>
</dbReference>
<organism evidence="13 14">
    <name type="scientific">Mongoliibacter ruber</name>
    <dbReference type="NCBI Taxonomy" id="1750599"/>
    <lineage>
        <taxon>Bacteria</taxon>
        <taxon>Pseudomonadati</taxon>
        <taxon>Bacteroidota</taxon>
        <taxon>Cytophagia</taxon>
        <taxon>Cytophagales</taxon>
        <taxon>Cyclobacteriaceae</taxon>
        <taxon>Mongoliibacter</taxon>
    </lineage>
</organism>
<evidence type="ECO:0000256" key="9">
    <source>
        <dbReference type="RuleBase" id="RU003357"/>
    </source>
</evidence>
<dbReference type="EMBL" id="PVTR01000004">
    <property type="protein sequence ID" value="PRY88444.1"/>
    <property type="molecule type" value="Genomic_DNA"/>
</dbReference>
<dbReference type="SUPFAM" id="SSF56935">
    <property type="entry name" value="Porins"/>
    <property type="match status" value="1"/>
</dbReference>
<evidence type="ECO:0000256" key="4">
    <source>
        <dbReference type="ARBA" id="ARBA00022692"/>
    </source>
</evidence>
<dbReference type="FunFam" id="2.60.40.1120:FF:000003">
    <property type="entry name" value="Outer membrane protein Omp121"/>
    <property type="match status" value="1"/>
</dbReference>
<dbReference type="AlphaFoldDB" id="A0A2T0WPJ2"/>
<keyword evidence="3 8" id="KW-1134">Transmembrane beta strand</keyword>
<dbReference type="NCBIfam" id="TIGR04057">
    <property type="entry name" value="SusC_RagA_signa"/>
    <property type="match status" value="1"/>
</dbReference>
<proteinExistence type="inferred from homology"/>
<keyword evidence="6 8" id="KW-0472">Membrane</keyword>
<evidence type="ECO:0000259" key="12">
    <source>
        <dbReference type="Pfam" id="PF07715"/>
    </source>
</evidence>
<evidence type="ECO:0000256" key="2">
    <source>
        <dbReference type="ARBA" id="ARBA00022448"/>
    </source>
</evidence>
<dbReference type="PROSITE" id="PS52016">
    <property type="entry name" value="TONB_DEPENDENT_REC_3"/>
    <property type="match status" value="1"/>
</dbReference>
<name>A0A2T0WPJ2_9BACT</name>
<dbReference type="InterPro" id="IPR012910">
    <property type="entry name" value="Plug_dom"/>
</dbReference>
<protein>
    <submittedName>
        <fullName evidence="13">TonB-linked SusC/RagA family outer membrane protein</fullName>
    </submittedName>
</protein>
<evidence type="ECO:0000256" key="1">
    <source>
        <dbReference type="ARBA" id="ARBA00004571"/>
    </source>
</evidence>
<evidence type="ECO:0000256" key="10">
    <source>
        <dbReference type="SAM" id="MobiDB-lite"/>
    </source>
</evidence>
<evidence type="ECO:0000256" key="8">
    <source>
        <dbReference type="PROSITE-ProRule" id="PRU01360"/>
    </source>
</evidence>
<keyword evidence="4 8" id="KW-0812">Transmembrane</keyword>
<keyword evidence="2 8" id="KW-0813">Transport</keyword>
<keyword evidence="14" id="KW-1185">Reference proteome</keyword>
<dbReference type="InterPro" id="IPR000531">
    <property type="entry name" value="Beta-barrel_TonB"/>
</dbReference>
<dbReference type="GO" id="GO:0009279">
    <property type="term" value="C:cell outer membrane"/>
    <property type="evidence" value="ECO:0007669"/>
    <property type="project" value="UniProtKB-SubCell"/>
</dbReference>
<feature type="domain" description="TonB-dependent receptor plug" evidence="12">
    <location>
        <begin position="132"/>
        <end position="255"/>
    </location>
</feature>
<feature type="region of interest" description="Disordered" evidence="10">
    <location>
        <begin position="208"/>
        <end position="227"/>
    </location>
</feature>
<keyword evidence="7 8" id="KW-0998">Cell outer membrane</keyword>
<dbReference type="Pfam" id="PF00593">
    <property type="entry name" value="TonB_dep_Rec_b-barrel"/>
    <property type="match status" value="1"/>
</dbReference>
<feature type="compositionally biased region" description="Low complexity" evidence="10">
    <location>
        <begin position="208"/>
        <end position="222"/>
    </location>
</feature>
<comment type="similarity">
    <text evidence="8 9">Belongs to the TonB-dependent receptor family.</text>
</comment>
<comment type="subcellular location">
    <subcellularLocation>
        <location evidence="1 8">Cell outer membrane</location>
        <topology evidence="1 8">Multi-pass membrane protein</topology>
    </subcellularLocation>
</comment>
<keyword evidence="5 9" id="KW-0798">TonB box</keyword>
<evidence type="ECO:0000313" key="14">
    <source>
        <dbReference type="Proteomes" id="UP000238157"/>
    </source>
</evidence>
<dbReference type="InterPro" id="IPR023997">
    <property type="entry name" value="TonB-dep_OMP_SusC/RagA_CS"/>
</dbReference>
<evidence type="ECO:0000256" key="7">
    <source>
        <dbReference type="ARBA" id="ARBA00023237"/>
    </source>
</evidence>
<dbReference type="Gene3D" id="2.60.40.1120">
    <property type="entry name" value="Carboxypeptidase-like, regulatory domain"/>
    <property type="match status" value="1"/>
</dbReference>
<feature type="domain" description="TonB-dependent receptor-like beta-barrel" evidence="11">
    <location>
        <begin position="452"/>
        <end position="876"/>
    </location>
</feature>
<dbReference type="Proteomes" id="UP000238157">
    <property type="component" value="Unassembled WGS sequence"/>
</dbReference>
<sequence length="1077" mass="117109">MKVNLTGKNPPKNLWRIHLLILAFLLIGFQNELYAQQRTVKGTVYDETGMEIPGANILVKGTSRGTITDLDGIFNIEMESSENVLVISYIGYQKSEVNVANQSEVTITLVEDFQLSEVVITAAGIERNSNTLGYSVSTVKSDQMTQRNESDAVRALTGKIAGVNIQSSGGVAGGATNITIRGNSSLGNNNQPLFVVDGVPFDNSTFEQTGTRQTQSSQSTPSRAFDIDPNNIESLTVLKGAAAAALYGSRAANGAIIITTKSGSKGRKGMEVTYNTSYSFEEISGLPEYQTRFGQGTSGDYRPGVFGSYGSPYSSRATIPHPLANMVNSSAFPQFFEADGITPIEVPYQNYSGPNQRNFFQTGYLLENGLSINAGTEKAGLVVGFSNASNKGVVPNNEVSRTSFNLGGNANLENGLYIRGTLNYVRTDQQAPPMGGSGSIMNALLYMPSSYDLTNLPFEHPETGASIYYRGALDNPYWSAKNSLSSSTVDRYFGSFVVGTNITPWLNIQNTFGFNGYTDRRISVLGKGSSVYADGTINTDNISRQELDNNLIATMNFQLNPDLKLRAIIGNNINQRTTNRSAFSGDGIIVRGIDDIRNTTTITLADIPGNQAFIQQRYYAFFGDLTFDYKNYASLNFVGRNDVSSTLPAENRSYLYGGVNGSFIFTEAFNLQNSSLNFGVIRMGYTKVGNEANPYQTINVFNANSNFGGLGSPFSNANNSNVSTQTLSTLLTNATLQPEFITEFELGTELRMFQNLFIVDFTYYNKLSSSQVFVVNAAPSSGFLSRIINLGETRNRGIEIGFTANPFISDRGLNWSINANFTRNRNLVLDIGSFAQLSYGGNVHIAGQPYGQILGTAFARDDAGRILVNPNTAKPLAAAVDQPIGDPNPDFMAGLNNRWSWRGITLDVLFDWKQGGDILSTTIGEIYARGIIKDSEDRIAHRVFQGVLGNPSTRTPLFDENGNTIPNNTAIGYNDYFFAGGFGPGGIAEANVFDGTVFRLREISLGYAIPKSFLARTPFGSAFLSVSGRNLWYLAPNAPQFMNYDPELSTQGANNMGYDQLGVPATKRYGFNLSVNF</sequence>
<dbReference type="InterPro" id="IPR008969">
    <property type="entry name" value="CarboxyPept-like_regulatory"/>
</dbReference>
<dbReference type="RefSeq" id="WP_106133176.1">
    <property type="nucleotide sequence ID" value="NZ_PVTR01000004.1"/>
</dbReference>
<dbReference type="SUPFAM" id="SSF49464">
    <property type="entry name" value="Carboxypeptidase regulatory domain-like"/>
    <property type="match status" value="1"/>
</dbReference>
<dbReference type="InterPro" id="IPR023996">
    <property type="entry name" value="TonB-dep_OMP_SusC/RagA"/>
</dbReference>
<dbReference type="InterPro" id="IPR036942">
    <property type="entry name" value="Beta-barrel_TonB_sf"/>
</dbReference>
<evidence type="ECO:0000313" key="13">
    <source>
        <dbReference type="EMBL" id="PRY88444.1"/>
    </source>
</evidence>
<evidence type="ECO:0000256" key="3">
    <source>
        <dbReference type="ARBA" id="ARBA00022452"/>
    </source>
</evidence>